<evidence type="ECO:0000313" key="1">
    <source>
        <dbReference type="EMBL" id="SMF78060.1"/>
    </source>
</evidence>
<name>A0A1Y6CP22_9BACT</name>
<dbReference type="PROSITE" id="PS51257">
    <property type="entry name" value="PROKAR_LIPOPROTEIN"/>
    <property type="match status" value="1"/>
</dbReference>
<evidence type="ECO:0000313" key="2">
    <source>
        <dbReference type="Proteomes" id="UP000192907"/>
    </source>
</evidence>
<reference evidence="2" key="1">
    <citation type="submission" date="2017-04" db="EMBL/GenBank/DDBJ databases">
        <authorList>
            <person name="Varghese N."/>
            <person name="Submissions S."/>
        </authorList>
    </citation>
    <scope>NUCLEOTIDE SEQUENCE [LARGE SCALE GENOMIC DNA]</scope>
    <source>
        <strain evidence="2">RKEM611</strain>
    </source>
</reference>
<dbReference type="Proteomes" id="UP000192907">
    <property type="component" value="Unassembled WGS sequence"/>
</dbReference>
<sequence length="464" mass="50886">MKYHIVTALVALSFVLGCKDAQRADLDRRTVGQASDADLSARSAFEFLFRVGGQTTTEESFTIENTIKEQSFTLISNLAQQEISFSQVDRKAFNETFTSNESIEENLTVLANGTGLFVDLTKPARAGTLTILLNDSPVTGYTITNQRVMFEAGSVAAGNSVVARYDHSITDYILMAPPATDTLRVSLNSQALSQDLYAVSGQTLSLVSPPSVNATLTVQYRRDEPMVSRQNLGSSTLQKSIQVFYNDAPAAPDLFQFSQETGILEFVPPPGDGTKVQINYILNEGDQLAYSLASAPSSPSQVIVKDAQSQELLSHSVVDRTLTIAADSFLAGREIIVQYKDEIDITEGLTLSREPDAGSLRTDFDPSRCRSGNGLAISKRSVMVDCETDGPLEIRFFYTFTQNRTQFAINSVTNPNAGIWEVYYDGQKTHDWRRENNVIFVPATLDSATEVLIRFIANPGTVKN</sequence>
<proteinExistence type="predicted"/>
<protein>
    <submittedName>
        <fullName evidence="1">Uncharacterized protein</fullName>
    </submittedName>
</protein>
<keyword evidence="2" id="KW-1185">Reference proteome</keyword>
<dbReference type="AlphaFoldDB" id="A0A1Y6CP22"/>
<organism evidence="1 2">
    <name type="scientific">Pseudobacteriovorax antillogorgiicola</name>
    <dbReference type="NCBI Taxonomy" id="1513793"/>
    <lineage>
        <taxon>Bacteria</taxon>
        <taxon>Pseudomonadati</taxon>
        <taxon>Bdellovibrionota</taxon>
        <taxon>Oligoflexia</taxon>
        <taxon>Oligoflexales</taxon>
        <taxon>Pseudobacteriovoracaceae</taxon>
        <taxon>Pseudobacteriovorax</taxon>
    </lineage>
</organism>
<dbReference type="EMBL" id="FWZT01000032">
    <property type="protein sequence ID" value="SMF78060.1"/>
    <property type="molecule type" value="Genomic_DNA"/>
</dbReference>
<dbReference type="STRING" id="1513793.SAMN06296036_13219"/>
<gene>
    <name evidence="1" type="ORF">SAMN06296036_13219</name>
</gene>
<dbReference type="RefSeq" id="WP_132325283.1">
    <property type="nucleotide sequence ID" value="NZ_FWZT01000032.1"/>
</dbReference>
<accession>A0A1Y6CP22</accession>